<dbReference type="RefSeq" id="WP_057777777.1">
    <property type="nucleotide sequence ID" value="NZ_AYYY01000011.1"/>
</dbReference>
<dbReference type="PATRIC" id="fig|1423813.3.peg.861"/>
<dbReference type="Gene3D" id="3.20.20.80">
    <property type="entry name" value="Glycosidases"/>
    <property type="match status" value="1"/>
</dbReference>
<sequence>MDKLLVKAHNGSNEIPLNCIVNSSFYEHWQSNSTWELQLTVYDDGSVAYNSLSVEASLYWNNQEFIIKQFTPDYSNGLTTAAIVATHVYAEISRIRQYNTRTGTLTYSVADVLSFYLDDSSCNTMGYTYQVIGNFDSAQITDLGNNSGQDMLSQIISAWPTAVIYPDNKQIRVYSADSFGKDYGNRLDYLYNTQEVMLTYDSTGIVNSVKCFGKTVDTSISDDGSDDDTNTDITQYYFDPFIAQDMGSIANWGIHSGDDISDECFTDANAMRIYALTQMIPEPSLSIEIKSDQLSKPIAGEVRRLEIRPVGYTTHVQVLEYQYYPFDSTQQTDVTLNNTAKTILDYQRAQSVNLDRLVTIQKAKIASLSNEVATVSNTARALSNTTTTLSETDKTMQATIAQLQQQVKDLQNNSENWTAGSMFVDLSSNNGTTSTTDQAASWYTSLYGKGVKGAMIKLTQGSDSGTNYTNPIFNSQKANVISAGMKYIGAFHYFTASSVANATAEATHFLEELQSRNIGKSTIVACDVEASGLSKDEATLTSELAAFFKVLTDAGYTQTCIYASESWFTGDRFTFADTRAVYRWVAAWGSTKPNTCDAWQSADTFNGLSLDIDYSYNEAFV</sequence>
<dbReference type="STRING" id="1423813.FC26_GL000840"/>
<dbReference type="InterPro" id="IPR010572">
    <property type="entry name" value="Tail_dom"/>
</dbReference>
<protein>
    <submittedName>
        <fullName evidence="5">Minor structural protein</fullName>
    </submittedName>
</protein>
<dbReference type="GO" id="GO:0009253">
    <property type="term" value="P:peptidoglycan catabolic process"/>
    <property type="evidence" value="ECO:0007669"/>
    <property type="project" value="InterPro"/>
</dbReference>
<dbReference type="PROSITE" id="PS51904">
    <property type="entry name" value="GLYCOSYL_HYDROL_F25_2"/>
    <property type="match status" value="1"/>
</dbReference>
<evidence type="ECO:0000313" key="6">
    <source>
        <dbReference type="Proteomes" id="UP000051733"/>
    </source>
</evidence>
<dbReference type="InterPro" id="IPR017853">
    <property type="entry name" value="GH"/>
</dbReference>
<dbReference type="Proteomes" id="UP000051733">
    <property type="component" value="Unassembled WGS sequence"/>
</dbReference>
<evidence type="ECO:0000256" key="1">
    <source>
        <dbReference type="ARBA" id="ARBA00010646"/>
    </source>
</evidence>
<accession>A0A0R2AGX4</accession>
<dbReference type="Pfam" id="PF06605">
    <property type="entry name" value="Prophage_tail"/>
    <property type="match status" value="1"/>
</dbReference>
<feature type="coiled-coil region" evidence="2">
    <location>
        <begin position="393"/>
        <end position="420"/>
    </location>
</feature>
<evidence type="ECO:0000259" key="3">
    <source>
        <dbReference type="Pfam" id="PF06605"/>
    </source>
</evidence>
<dbReference type="AlphaFoldDB" id="A0A0R2AGX4"/>
<dbReference type="OrthoDB" id="2404328at2"/>
<keyword evidence="2" id="KW-0175">Coiled coil</keyword>
<dbReference type="SUPFAM" id="SSF51445">
    <property type="entry name" value="(Trans)glycosidases"/>
    <property type="match status" value="1"/>
</dbReference>
<reference evidence="5 6" key="1">
    <citation type="journal article" date="2015" name="Genome Announc.">
        <title>Expanding the biotechnology potential of lactobacilli through comparative genomics of 213 strains and associated genera.</title>
        <authorList>
            <person name="Sun Z."/>
            <person name="Harris H.M."/>
            <person name="McCann A."/>
            <person name="Guo C."/>
            <person name="Argimon S."/>
            <person name="Zhang W."/>
            <person name="Yang X."/>
            <person name="Jeffery I.B."/>
            <person name="Cooney J.C."/>
            <person name="Kagawa T.F."/>
            <person name="Liu W."/>
            <person name="Song Y."/>
            <person name="Salvetti E."/>
            <person name="Wrobel A."/>
            <person name="Rasinkangas P."/>
            <person name="Parkhill J."/>
            <person name="Rea M.C."/>
            <person name="O'Sullivan O."/>
            <person name="Ritari J."/>
            <person name="Douillard F.P."/>
            <person name="Paul Ross R."/>
            <person name="Yang R."/>
            <person name="Briner A.E."/>
            <person name="Felis G.E."/>
            <person name="de Vos W.M."/>
            <person name="Barrangou R."/>
            <person name="Klaenhammer T.R."/>
            <person name="Caufield P.W."/>
            <person name="Cui Y."/>
            <person name="Zhang H."/>
            <person name="O'Toole P.W."/>
        </authorList>
    </citation>
    <scope>NUCLEOTIDE SEQUENCE [LARGE SCALE GENOMIC DNA]</scope>
    <source>
        <strain evidence="5 6">DSM 20634</strain>
    </source>
</reference>
<organism evidence="5 6">
    <name type="scientific">Paucilactobacillus vaccinostercus DSM 20634</name>
    <dbReference type="NCBI Taxonomy" id="1423813"/>
    <lineage>
        <taxon>Bacteria</taxon>
        <taxon>Bacillati</taxon>
        <taxon>Bacillota</taxon>
        <taxon>Bacilli</taxon>
        <taxon>Lactobacillales</taxon>
        <taxon>Lactobacillaceae</taxon>
        <taxon>Paucilactobacillus</taxon>
    </lineage>
</organism>
<comment type="caution">
    <text evidence="5">The sequence shown here is derived from an EMBL/GenBank/DDBJ whole genome shotgun (WGS) entry which is preliminary data.</text>
</comment>
<evidence type="ECO:0000313" key="5">
    <source>
        <dbReference type="EMBL" id="KRM62108.1"/>
    </source>
</evidence>
<dbReference type="Gene3D" id="3.55.50.40">
    <property type="match status" value="1"/>
</dbReference>
<dbReference type="GO" id="GO:0003796">
    <property type="term" value="F:lysozyme activity"/>
    <property type="evidence" value="ECO:0007669"/>
    <property type="project" value="InterPro"/>
</dbReference>
<dbReference type="InterPro" id="IPR044051">
    <property type="entry name" value="Prophage_tail_N"/>
</dbReference>
<dbReference type="EMBL" id="AYYY01000011">
    <property type="protein sequence ID" value="KRM62108.1"/>
    <property type="molecule type" value="Genomic_DNA"/>
</dbReference>
<comment type="similarity">
    <text evidence="1">Belongs to the glycosyl hydrolase 25 family.</text>
</comment>
<keyword evidence="6" id="KW-1185">Reference proteome</keyword>
<dbReference type="Pfam" id="PF01183">
    <property type="entry name" value="Glyco_hydro_25"/>
    <property type="match status" value="1"/>
</dbReference>
<dbReference type="InterPro" id="IPR002053">
    <property type="entry name" value="Glyco_hydro_25"/>
</dbReference>
<feature type="domain" description="Tail spike" evidence="3">
    <location>
        <begin position="95"/>
        <end position="347"/>
    </location>
</feature>
<feature type="domain" description="Prophage endopeptidase tail N-terminal" evidence="4">
    <location>
        <begin position="5"/>
        <end position="87"/>
    </location>
</feature>
<gene>
    <name evidence="5" type="ORF">FC26_GL000840</name>
</gene>
<dbReference type="Pfam" id="PF18994">
    <property type="entry name" value="Prophage_tailD1"/>
    <property type="match status" value="1"/>
</dbReference>
<name>A0A0R2AGX4_9LACO</name>
<evidence type="ECO:0000259" key="4">
    <source>
        <dbReference type="Pfam" id="PF18994"/>
    </source>
</evidence>
<dbReference type="Gene3D" id="6.20.110.10">
    <property type="match status" value="1"/>
</dbReference>
<dbReference type="GO" id="GO:0016998">
    <property type="term" value="P:cell wall macromolecule catabolic process"/>
    <property type="evidence" value="ECO:0007669"/>
    <property type="project" value="InterPro"/>
</dbReference>
<evidence type="ECO:0000256" key="2">
    <source>
        <dbReference type="SAM" id="Coils"/>
    </source>
</evidence>
<proteinExistence type="inferred from homology"/>